<dbReference type="EMBL" id="VUNS01000002">
    <property type="protein sequence ID" value="MST95886.1"/>
    <property type="molecule type" value="Genomic_DNA"/>
</dbReference>
<keyword evidence="1" id="KW-0732">Signal</keyword>
<dbReference type="Gene3D" id="2.60.120.260">
    <property type="entry name" value="Galactose-binding domain-like"/>
    <property type="match status" value="1"/>
</dbReference>
<dbReference type="Gene3D" id="3.20.20.80">
    <property type="entry name" value="Glycosidases"/>
    <property type="match status" value="1"/>
</dbReference>
<dbReference type="AlphaFoldDB" id="A0A844FXR2"/>
<dbReference type="PANTHER" id="PTHR12631:SF10">
    <property type="entry name" value="BETA-XYLOSIDASE-LIKE PROTEIN-RELATED"/>
    <property type="match status" value="1"/>
</dbReference>
<name>A0A844FXR2_9BACT</name>
<keyword evidence="3" id="KW-1185">Reference proteome</keyword>
<dbReference type="InterPro" id="IPR051923">
    <property type="entry name" value="Glycosyl_Hydrolase_39"/>
</dbReference>
<dbReference type="PANTHER" id="PTHR12631">
    <property type="entry name" value="ALPHA-L-IDURONIDASE"/>
    <property type="match status" value="1"/>
</dbReference>
<dbReference type="RefSeq" id="WP_154416875.1">
    <property type="nucleotide sequence ID" value="NZ_CALXOB010000031.1"/>
</dbReference>
<evidence type="ECO:0008006" key="4">
    <source>
        <dbReference type="Google" id="ProtNLM"/>
    </source>
</evidence>
<dbReference type="Proteomes" id="UP000435649">
    <property type="component" value="Unassembled WGS sequence"/>
</dbReference>
<dbReference type="InterPro" id="IPR017853">
    <property type="entry name" value="GH"/>
</dbReference>
<evidence type="ECO:0000256" key="1">
    <source>
        <dbReference type="SAM" id="SignalP"/>
    </source>
</evidence>
<feature type="chain" id="PRO_5033063927" description="Carbohydrate binding protein with CBM9 domain" evidence="1">
    <location>
        <begin position="24"/>
        <end position="1154"/>
    </location>
</feature>
<evidence type="ECO:0000313" key="3">
    <source>
        <dbReference type="Proteomes" id="UP000435649"/>
    </source>
</evidence>
<gene>
    <name evidence="2" type="ORF">FYJ85_02355</name>
</gene>
<feature type="signal peptide" evidence="1">
    <location>
        <begin position="1"/>
        <end position="23"/>
    </location>
</feature>
<proteinExistence type="predicted"/>
<comment type="caution">
    <text evidence="2">The sequence shown here is derived from an EMBL/GenBank/DDBJ whole genome shotgun (WGS) entry which is preliminary data.</text>
</comment>
<dbReference type="CDD" id="cd09621">
    <property type="entry name" value="CBM9_like_5"/>
    <property type="match status" value="1"/>
</dbReference>
<dbReference type="Gene3D" id="2.60.40.1190">
    <property type="match status" value="1"/>
</dbReference>
<dbReference type="PROSITE" id="PS51257">
    <property type="entry name" value="PROKAR_LIPOPROTEIN"/>
    <property type="match status" value="1"/>
</dbReference>
<dbReference type="SUPFAM" id="SSF49344">
    <property type="entry name" value="CBD9-like"/>
    <property type="match status" value="1"/>
</dbReference>
<accession>A0A844FXR2</accession>
<sequence length="1154" mass="128999">MSRSILHLLLAAASCLAALSAAAAGAPPSFWYWHEAKPLDRSTRFFRVELELPGEVQSAPVFFACDDRGIIRVNGTQLQKFQSWHAKRHNLAPLLKAGKNVISFEVYNGLPPAGVLFRGEILLKDGTVIPLASNGNIRSSAEAPEGWTLPEFDASGWKMAEKIGPADRKPWSELADMTPFYAVERPVIDEKNLGRIPLDDFADISSWLGGYGPGARPGAAHPFSFSFGSVPDPRREDGWAGAMHFDTVAPRGEARFGKNSIFKMPAVPAALLFSADPEGNAGEVRFAFVDRFDRTFTTVPVRIEGRGWKDYRLDLNAETLPGYEKIGFPIALRTIFYRNDKPAKSRILLDDFFYIADMSNPAKQLEVRPDYTALNRPAGEPVLLSYRLRNARNERIDASLELKVYDPERKLVQSRRAKASVGAGGFGRVSFRLDPFRRFGGYCVEVTASNGHVSHTVRGWLGVFTPNNGRFNKIPMWFGVEDQEVNTAPYEAKLHAEWMKLLGVDMIRGGLLGHGVEGARGESIGFDGYRRLWQPHVDAGLDICLDYAGGIPNWTKGKDPKPAGALWPSGRNPELFREHIRHVAEFTKSIPAVKYFEWFNEPNLSRGINVPEYMESMRQLYPIFKQINPSVRIGTGGNVIGPHPNAAPGFLEQAYQVNSDFYDIALYHAHDGTRDYKRFTQRLRDMLAEKKLKKPFANTETGYRSYQNQPELFYNQARILVQKLAYSRSVGMEFYVWFMLQDYWDKYINADDSFGLVTVDNQPKPSFVAYNELIRQLANTVPAAAPELDSRLESYRFTTGEEEVYAAWPKQEKAEFSFCLRSEVPVRLIDIFGNVEVLAPVNGIVFVNTKPLPFYLRAKKGAVSAVGELVKTAENAVRLPGETRPLELEFRNPYRETVKFTLRQGDETLSGSAAPGERKKLALKLAVGADAEPGVLRLPVSLELAAAKGRLLYRGDLVLRAFIAQPVGAVDAARPIRLDDESKLTELVFDPTTPRWAGKDDLSAEIRVGRRADRLVFEADVRDQDHSVPMSGAMNWRNDSIQLGFANRRGEHSELTVSGGPDGRPIAWCHHSPDPAKIGAAAIPLEITREEGVTHYRFEIPLAFLKIGTQPGELFRMALLVNDNDSGKRLRLMEHFGGIEGGKDTELFGWCRLQ</sequence>
<evidence type="ECO:0000313" key="2">
    <source>
        <dbReference type="EMBL" id="MST95886.1"/>
    </source>
</evidence>
<dbReference type="GO" id="GO:0004553">
    <property type="term" value="F:hydrolase activity, hydrolyzing O-glycosyl compounds"/>
    <property type="evidence" value="ECO:0007669"/>
    <property type="project" value="TreeGrafter"/>
</dbReference>
<protein>
    <recommendedName>
        <fullName evidence="4">Carbohydrate binding protein with CBM9 domain</fullName>
    </recommendedName>
</protein>
<reference evidence="2 3" key="1">
    <citation type="submission" date="2019-08" db="EMBL/GenBank/DDBJ databases">
        <title>In-depth cultivation of the pig gut microbiome towards novel bacterial diversity and tailored functional studies.</title>
        <authorList>
            <person name="Wylensek D."/>
            <person name="Hitch T.C.A."/>
            <person name="Clavel T."/>
        </authorList>
    </citation>
    <scope>NUCLEOTIDE SEQUENCE [LARGE SCALE GENOMIC DNA]</scope>
    <source>
        <strain evidence="2 3">BBE-744-WT-12</strain>
    </source>
</reference>
<dbReference type="SUPFAM" id="SSF51445">
    <property type="entry name" value="(Trans)glycosidases"/>
    <property type="match status" value="1"/>
</dbReference>
<organism evidence="2 3">
    <name type="scientific">Victivallis lenta</name>
    <dbReference type="NCBI Taxonomy" id="2606640"/>
    <lineage>
        <taxon>Bacteria</taxon>
        <taxon>Pseudomonadati</taxon>
        <taxon>Lentisphaerota</taxon>
        <taxon>Lentisphaeria</taxon>
        <taxon>Victivallales</taxon>
        <taxon>Victivallaceae</taxon>
        <taxon>Victivallis</taxon>
    </lineage>
</organism>